<keyword evidence="1" id="KW-0862">Zinc</keyword>
<dbReference type="GO" id="GO:0008270">
    <property type="term" value="F:zinc ion binding"/>
    <property type="evidence" value="ECO:0007669"/>
    <property type="project" value="UniProtKB-KW"/>
</dbReference>
<proteinExistence type="predicted"/>
<dbReference type="EMBL" id="JBDJPC010000005">
    <property type="protein sequence ID" value="KAL1502730.1"/>
    <property type="molecule type" value="Genomic_DNA"/>
</dbReference>
<dbReference type="AlphaFoldDB" id="A0ABD1EVT5"/>
<feature type="domain" description="Structure-specific endonuclease subunit SLX1 C-terminal" evidence="2">
    <location>
        <begin position="118"/>
        <end position="178"/>
    </location>
</feature>
<dbReference type="InterPro" id="IPR048749">
    <property type="entry name" value="SLX1_C"/>
</dbReference>
<comment type="caution">
    <text evidence="3">The sequence shown here is derived from an EMBL/GenBank/DDBJ whole genome shotgun (WGS) entry which is preliminary data.</text>
</comment>
<dbReference type="Pfam" id="PF21202">
    <property type="entry name" value="SLX1_C"/>
    <property type="match status" value="1"/>
</dbReference>
<evidence type="ECO:0000256" key="1">
    <source>
        <dbReference type="ARBA" id="ARBA00022771"/>
    </source>
</evidence>
<evidence type="ECO:0000259" key="2">
    <source>
        <dbReference type="Pfam" id="PF21202"/>
    </source>
</evidence>
<gene>
    <name evidence="3" type="ORF">ABEB36_007832</name>
</gene>
<organism evidence="3 4">
    <name type="scientific">Hypothenemus hampei</name>
    <name type="common">Coffee berry borer</name>
    <dbReference type="NCBI Taxonomy" id="57062"/>
    <lineage>
        <taxon>Eukaryota</taxon>
        <taxon>Metazoa</taxon>
        <taxon>Ecdysozoa</taxon>
        <taxon>Arthropoda</taxon>
        <taxon>Hexapoda</taxon>
        <taxon>Insecta</taxon>
        <taxon>Pterygota</taxon>
        <taxon>Neoptera</taxon>
        <taxon>Endopterygota</taxon>
        <taxon>Coleoptera</taxon>
        <taxon>Polyphaga</taxon>
        <taxon>Cucujiformia</taxon>
        <taxon>Curculionidae</taxon>
        <taxon>Scolytinae</taxon>
        <taxon>Hypothenemus</taxon>
    </lineage>
</organism>
<reference evidence="3 4" key="1">
    <citation type="submission" date="2024-05" db="EMBL/GenBank/DDBJ databases">
        <title>Genetic variation in Jamaican populations of the coffee berry borer (Hypothenemus hampei).</title>
        <authorList>
            <person name="Errbii M."/>
            <person name="Myrie A."/>
        </authorList>
    </citation>
    <scope>NUCLEOTIDE SEQUENCE [LARGE SCALE GENOMIC DNA]</scope>
    <source>
        <strain evidence="3">JA-Hopewell-2020-01-JO</strain>
        <tissue evidence="3">Whole body</tissue>
    </source>
</reference>
<protein>
    <recommendedName>
        <fullName evidence="2">Structure-specific endonuclease subunit SLX1 C-terminal domain-containing protein</fullName>
    </recommendedName>
</protein>
<sequence length="202" mass="23483">MVLIIHGFPNDISALRFEWAWQHPHSSRRLRHVSKKKSNEKVYDFCLRVLSVMLQVGPWNRLPLTIQWLNEEFARDFPVQERPPMHMPICYGPVISKKLEKGNSISEHSPKSSQVEEQCYLCFTAIEPSKEITCVDPTCSITCHIICMSKHFLSPGQYVPVEGYCPKCFKHYLWGDIIRKFKGCYGNIDLSVQNILCCYEEN</sequence>
<dbReference type="Gene3D" id="3.30.40.10">
    <property type="entry name" value="Zinc/RING finger domain, C3HC4 (zinc finger)"/>
    <property type="match status" value="1"/>
</dbReference>
<dbReference type="InterPro" id="IPR050381">
    <property type="entry name" value="SLX1_endonuclease"/>
</dbReference>
<accession>A0ABD1EVT5</accession>
<keyword evidence="1" id="KW-0479">Metal-binding</keyword>
<keyword evidence="4" id="KW-1185">Reference proteome</keyword>
<dbReference type="PANTHER" id="PTHR20208:SF10">
    <property type="entry name" value="STRUCTURE-SPECIFIC ENDONUCLEASE SUBUNIT SLX1"/>
    <property type="match status" value="1"/>
</dbReference>
<evidence type="ECO:0000313" key="4">
    <source>
        <dbReference type="Proteomes" id="UP001566132"/>
    </source>
</evidence>
<dbReference type="PANTHER" id="PTHR20208">
    <property type="entry name" value="STRUCTURE-SPECIFIC ENDONUCLEASE SUBUNIT SLX1"/>
    <property type="match status" value="1"/>
</dbReference>
<evidence type="ECO:0000313" key="3">
    <source>
        <dbReference type="EMBL" id="KAL1502730.1"/>
    </source>
</evidence>
<keyword evidence="1" id="KW-0863">Zinc-finger</keyword>
<dbReference type="Proteomes" id="UP001566132">
    <property type="component" value="Unassembled WGS sequence"/>
</dbReference>
<name>A0ABD1EVT5_HYPHA</name>
<dbReference type="InterPro" id="IPR013083">
    <property type="entry name" value="Znf_RING/FYVE/PHD"/>
</dbReference>